<feature type="region of interest" description="Disordered" evidence="1">
    <location>
        <begin position="115"/>
        <end position="152"/>
    </location>
</feature>
<proteinExistence type="predicted"/>
<accession>A0A427A9W0</accession>
<reference evidence="2 3" key="1">
    <citation type="journal article" date="2014" name="Agronomy (Basel)">
        <title>A Draft Genome Sequence for Ensete ventricosum, the Drought-Tolerant Tree Against Hunger.</title>
        <authorList>
            <person name="Harrison J."/>
            <person name="Moore K.A."/>
            <person name="Paszkiewicz K."/>
            <person name="Jones T."/>
            <person name="Grant M."/>
            <person name="Ambacheew D."/>
            <person name="Muzemil S."/>
            <person name="Studholme D.J."/>
        </authorList>
    </citation>
    <scope>NUCLEOTIDE SEQUENCE [LARGE SCALE GENOMIC DNA]</scope>
</reference>
<dbReference type="EMBL" id="AMZH03003229">
    <property type="protein sequence ID" value="RRT72996.1"/>
    <property type="molecule type" value="Genomic_DNA"/>
</dbReference>
<dbReference type="AlphaFoldDB" id="A0A427A9W0"/>
<feature type="compositionally biased region" description="Basic and acidic residues" evidence="1">
    <location>
        <begin position="115"/>
        <end position="125"/>
    </location>
</feature>
<comment type="caution">
    <text evidence="2">The sequence shown here is derived from an EMBL/GenBank/DDBJ whole genome shotgun (WGS) entry which is preliminary data.</text>
</comment>
<name>A0A427A9W0_ENSVE</name>
<evidence type="ECO:0000313" key="2">
    <source>
        <dbReference type="EMBL" id="RRT72996.1"/>
    </source>
</evidence>
<organism evidence="2 3">
    <name type="scientific">Ensete ventricosum</name>
    <name type="common">Abyssinian banana</name>
    <name type="synonym">Musa ensete</name>
    <dbReference type="NCBI Taxonomy" id="4639"/>
    <lineage>
        <taxon>Eukaryota</taxon>
        <taxon>Viridiplantae</taxon>
        <taxon>Streptophyta</taxon>
        <taxon>Embryophyta</taxon>
        <taxon>Tracheophyta</taxon>
        <taxon>Spermatophyta</taxon>
        <taxon>Magnoliopsida</taxon>
        <taxon>Liliopsida</taxon>
        <taxon>Zingiberales</taxon>
        <taxon>Musaceae</taxon>
        <taxon>Ensete</taxon>
    </lineage>
</organism>
<feature type="compositionally biased region" description="Low complexity" evidence="1">
    <location>
        <begin position="9"/>
        <end position="25"/>
    </location>
</feature>
<evidence type="ECO:0000313" key="3">
    <source>
        <dbReference type="Proteomes" id="UP000287651"/>
    </source>
</evidence>
<evidence type="ECO:0000256" key="1">
    <source>
        <dbReference type="SAM" id="MobiDB-lite"/>
    </source>
</evidence>
<gene>
    <name evidence="2" type="ORF">B296_00014621</name>
</gene>
<feature type="region of interest" description="Disordered" evidence="1">
    <location>
        <begin position="1"/>
        <end position="50"/>
    </location>
</feature>
<protein>
    <submittedName>
        <fullName evidence="2">Uncharacterized protein</fullName>
    </submittedName>
</protein>
<dbReference type="Proteomes" id="UP000287651">
    <property type="component" value="Unassembled WGS sequence"/>
</dbReference>
<sequence length="152" mass="16746">MATELAMVSAASQPASSRSSLAPLPGTASRRPFPAKKREQPLTLRWHQGGDRSRKEGTLWVFILYPLAAKTTRLVDLRQREEEEDEGIGEGVLRSSRGDPYRVAEEVSLFFRETARGEGETRTALEQRSGGGARGESLTTKRDDDAIVGYVP</sequence>